<dbReference type="GO" id="GO:0051536">
    <property type="term" value="F:iron-sulfur cluster binding"/>
    <property type="evidence" value="ECO:0007669"/>
    <property type="project" value="UniProtKB-KW"/>
</dbReference>
<dbReference type="InterPro" id="IPR046867">
    <property type="entry name" value="AldOxase/xan_DH_MoCoBD2"/>
</dbReference>
<accession>A0A532URV5</accession>
<dbReference type="InterPro" id="IPR000674">
    <property type="entry name" value="Ald_Oxase/Xan_DH_a/b"/>
</dbReference>
<dbReference type="SMART" id="SM01008">
    <property type="entry name" value="Ald_Xan_dh_C"/>
    <property type="match status" value="1"/>
</dbReference>
<dbReference type="GO" id="GO:0005506">
    <property type="term" value="F:iron ion binding"/>
    <property type="evidence" value="ECO:0007669"/>
    <property type="project" value="InterPro"/>
</dbReference>
<evidence type="ECO:0000256" key="3">
    <source>
        <dbReference type="ARBA" id="ARBA00022505"/>
    </source>
</evidence>
<dbReference type="Gene3D" id="3.90.1170.50">
    <property type="entry name" value="Aldehyde oxidase/xanthine dehydrogenase, a/b hammerhead"/>
    <property type="match status" value="1"/>
</dbReference>
<dbReference type="NCBIfam" id="TIGR02965">
    <property type="entry name" value="xanthine_xdhB"/>
    <property type="match status" value="1"/>
</dbReference>
<evidence type="ECO:0000256" key="10">
    <source>
        <dbReference type="ARBA" id="ARBA00053029"/>
    </source>
</evidence>
<dbReference type="InterPro" id="IPR037165">
    <property type="entry name" value="AldOxase/xan_DH_Mopterin-bd_sf"/>
</dbReference>
<keyword evidence="7" id="KW-0560">Oxidoreductase</keyword>
<comment type="similarity">
    <text evidence="2">Belongs to the xanthine dehydrogenase family.</text>
</comment>
<dbReference type="GO" id="GO:0016491">
    <property type="term" value="F:oxidoreductase activity"/>
    <property type="evidence" value="ECO:0007669"/>
    <property type="project" value="UniProtKB-KW"/>
</dbReference>
<evidence type="ECO:0000313" key="13">
    <source>
        <dbReference type="Proteomes" id="UP000319619"/>
    </source>
</evidence>
<dbReference type="SUPFAM" id="SSF56003">
    <property type="entry name" value="Molybdenum cofactor-binding domain"/>
    <property type="match status" value="1"/>
</dbReference>
<feature type="domain" description="Aldehyde oxidase/xanthine dehydrogenase a/b hammerhead" evidence="11">
    <location>
        <begin position="24"/>
        <end position="131"/>
    </location>
</feature>
<dbReference type="AlphaFoldDB" id="A0A532URV5"/>
<name>A0A532URV5_UNCL8</name>
<keyword evidence="3" id="KW-0500">Molybdenum</keyword>
<evidence type="ECO:0000256" key="4">
    <source>
        <dbReference type="ARBA" id="ARBA00022630"/>
    </source>
</evidence>
<reference evidence="12 13" key="1">
    <citation type="submission" date="2017-06" db="EMBL/GenBank/DDBJ databases">
        <title>Novel microbial phyla capable of carbon fixation and sulfur reduction in deep-sea sediments.</title>
        <authorList>
            <person name="Huang J."/>
            <person name="Baker B."/>
            <person name="Wang Y."/>
        </authorList>
    </citation>
    <scope>NUCLEOTIDE SEQUENCE [LARGE SCALE GENOMIC DNA]</scope>
    <source>
        <strain evidence="12">B3_LCP</strain>
    </source>
</reference>
<gene>
    <name evidence="12" type="primary">xdhB</name>
    <name evidence="12" type="ORF">CEE37_13955</name>
</gene>
<evidence type="ECO:0000256" key="9">
    <source>
        <dbReference type="ARBA" id="ARBA00023014"/>
    </source>
</evidence>
<evidence type="ECO:0000256" key="7">
    <source>
        <dbReference type="ARBA" id="ARBA00023002"/>
    </source>
</evidence>
<evidence type="ECO:0000313" key="12">
    <source>
        <dbReference type="EMBL" id="TKJ37612.1"/>
    </source>
</evidence>
<evidence type="ECO:0000256" key="5">
    <source>
        <dbReference type="ARBA" id="ARBA00022723"/>
    </source>
</evidence>
<dbReference type="Proteomes" id="UP000319619">
    <property type="component" value="Unassembled WGS sequence"/>
</dbReference>
<dbReference type="Pfam" id="PF02738">
    <property type="entry name" value="MoCoBD_1"/>
    <property type="match status" value="1"/>
</dbReference>
<dbReference type="FunFam" id="3.30.365.10:FF:000001">
    <property type="entry name" value="Xanthine dehydrogenase oxidase"/>
    <property type="match status" value="1"/>
</dbReference>
<dbReference type="Pfam" id="PF01315">
    <property type="entry name" value="Ald_Xan_dh_C"/>
    <property type="match status" value="1"/>
</dbReference>
<dbReference type="InterPro" id="IPR008274">
    <property type="entry name" value="AldOxase/xan_DH_MoCoBD1"/>
</dbReference>
<dbReference type="Pfam" id="PF20256">
    <property type="entry name" value="MoCoBD_2"/>
    <property type="match status" value="1"/>
</dbReference>
<comment type="cofactor">
    <cofactor evidence="10">
        <name>Mo-molybdopterin cytosine dinucleotide</name>
        <dbReference type="ChEBI" id="CHEBI:71308"/>
    </cofactor>
</comment>
<dbReference type="Gene3D" id="3.30.365.10">
    <property type="entry name" value="Aldehyde oxidase/xanthine dehydrogenase, molybdopterin binding domain"/>
    <property type="match status" value="4"/>
</dbReference>
<dbReference type="EMBL" id="NJBN01000012">
    <property type="protein sequence ID" value="TKJ37612.1"/>
    <property type="molecule type" value="Genomic_DNA"/>
</dbReference>
<comment type="cofactor">
    <cofactor evidence="1">
        <name>FAD</name>
        <dbReference type="ChEBI" id="CHEBI:57692"/>
    </cofactor>
</comment>
<organism evidence="12 13">
    <name type="scientific">candidate division LCP-89 bacterium B3_LCP</name>
    <dbReference type="NCBI Taxonomy" id="2012998"/>
    <lineage>
        <taxon>Bacteria</taxon>
        <taxon>Pseudomonadati</taxon>
        <taxon>Bacteria division LCP-89</taxon>
    </lineage>
</organism>
<dbReference type="InterPro" id="IPR014309">
    <property type="entry name" value="Xanthine_DH_Mopterin-bd_su"/>
</dbReference>
<evidence type="ECO:0000256" key="8">
    <source>
        <dbReference type="ARBA" id="ARBA00023004"/>
    </source>
</evidence>
<proteinExistence type="inferred from homology"/>
<protein>
    <submittedName>
        <fullName evidence="12">Xanthine dehydrogenase molybdopterin binding subunit</fullName>
    </submittedName>
</protein>
<dbReference type="SUPFAM" id="SSF54665">
    <property type="entry name" value="CO dehydrogenase molybdoprotein N-domain-like"/>
    <property type="match status" value="1"/>
</dbReference>
<keyword evidence="4" id="KW-0285">Flavoprotein</keyword>
<dbReference type="FunFam" id="3.30.365.10:FF:000003">
    <property type="entry name" value="Aldehyde oxidase 1"/>
    <property type="match status" value="1"/>
</dbReference>
<dbReference type="PANTHER" id="PTHR11908:SF132">
    <property type="entry name" value="ALDEHYDE OXIDASE 1-RELATED"/>
    <property type="match status" value="1"/>
</dbReference>
<comment type="caution">
    <text evidence="12">The sequence shown here is derived from an EMBL/GenBank/DDBJ whole genome shotgun (WGS) entry which is preliminary data.</text>
</comment>
<dbReference type="InterPro" id="IPR016208">
    <property type="entry name" value="Ald_Oxase/xanthine_DH-like"/>
</dbReference>
<keyword evidence="5" id="KW-0479">Metal-binding</keyword>
<keyword evidence="9" id="KW-0411">Iron-sulfur</keyword>
<evidence type="ECO:0000256" key="2">
    <source>
        <dbReference type="ARBA" id="ARBA00006849"/>
    </source>
</evidence>
<dbReference type="InterPro" id="IPR036856">
    <property type="entry name" value="Ald_Oxase/Xan_DH_a/b_sf"/>
</dbReference>
<dbReference type="GO" id="GO:0030151">
    <property type="term" value="F:molybdenum ion binding"/>
    <property type="evidence" value="ECO:0007669"/>
    <property type="project" value="InterPro"/>
</dbReference>
<keyword evidence="6" id="KW-0274">FAD</keyword>
<evidence type="ECO:0000256" key="6">
    <source>
        <dbReference type="ARBA" id="ARBA00022827"/>
    </source>
</evidence>
<sequence length="787" mass="87124">MAKRKKLPKSERIPEHVSGKLHLTGSSRFIGDDLKPAGLQYVKILFSQHPHARIKLLDFSRAQKVPGVSAVLTHQHIPGENQIGLVLLDEPLLPVDEVQYRGQPLALVVAETAATAEYALSEIDVEYETLDPVLTIEDALRKGMDYVPERHIRRGDVEAGFQRSDLLIEGTFSTGAQEHLYLETQRCIAVPGEDEYITLYSATQSTSEVQAIAARVLGVNSKDITVDVPRLGGAFGGKERSATLWACLAALACQHVGKPVELKLTRSEDMLFTGKRHPFEAKYKVGFNRDGKIQAYKIELNSNGGAYVDLSIAILERALLHADNCYSLPNVSITGRALRTNLPPNTAFRGFGAPQSIMVMEHVIERIAHKLKVDPLQLRKINSYQPGDLTPYGQEISETSTDELLERLAKKAKYQDLRRETDEFNLIHDFPKRGLAVIPVKFGISFTTAFMNQGSALLWVYADGTISLSHGGVEMGQEVNTKVAQIVSKELGVSMDRIRCESANTKRVGNASPTAASSASDINGYAANNAALQIKERLNRIAVDLLKEQYQLDVNEGEIRFADDQVFSKTHPAGRLSFSDVVKRAHLSRVPLGAHGFYKTPGVHFDREAGRGNPFYYFVYGCALVQVEVDILYGNSKLLKVFIVHETGRSLNPEIDRGQIIGGFMQGMGWSTFEEVFQDDQGRYLAAGPSTYKIPTIRDLPHLFDIEMVERDCRQSSVFHSKGIGEPPFMYGEAVYFAIKDAVESLADHNTEVELGMPATPEAVVHAISQILKNNIFSQKASKETLK</sequence>
<evidence type="ECO:0000259" key="11">
    <source>
        <dbReference type="SMART" id="SM01008"/>
    </source>
</evidence>
<dbReference type="PANTHER" id="PTHR11908">
    <property type="entry name" value="XANTHINE DEHYDROGENASE"/>
    <property type="match status" value="1"/>
</dbReference>
<evidence type="ECO:0000256" key="1">
    <source>
        <dbReference type="ARBA" id="ARBA00001974"/>
    </source>
</evidence>
<keyword evidence="8" id="KW-0408">Iron</keyword>